<dbReference type="PROSITE" id="PS00941">
    <property type="entry name" value="CARBOXYLESTERASE_B_2"/>
    <property type="match status" value="1"/>
</dbReference>
<gene>
    <name evidence="5" type="ORF">BGAL_0157g00010</name>
</gene>
<proteinExistence type="inferred from homology"/>
<dbReference type="InterPro" id="IPR019826">
    <property type="entry name" value="Carboxylesterase_B_AS"/>
</dbReference>
<evidence type="ECO:0000259" key="4">
    <source>
        <dbReference type="Pfam" id="PF00135"/>
    </source>
</evidence>
<feature type="domain" description="Carboxylesterase type B" evidence="4">
    <location>
        <begin position="46"/>
        <end position="551"/>
    </location>
</feature>
<evidence type="ECO:0000256" key="1">
    <source>
        <dbReference type="ARBA" id="ARBA00005964"/>
    </source>
</evidence>
<reference evidence="5 6" key="1">
    <citation type="submission" date="2017-12" db="EMBL/GenBank/DDBJ databases">
        <title>Comparative genomics of Botrytis spp.</title>
        <authorList>
            <person name="Valero-Jimenez C.A."/>
            <person name="Tapia P."/>
            <person name="Veloso J."/>
            <person name="Silva-Moreno E."/>
            <person name="Staats M."/>
            <person name="Valdes J.H."/>
            <person name="Van Kan J.A.L."/>
        </authorList>
    </citation>
    <scope>NUCLEOTIDE SEQUENCE [LARGE SCALE GENOMIC DNA]</scope>
    <source>
        <strain evidence="5 6">MUCL435</strain>
    </source>
</reference>
<comment type="caution">
    <text evidence="5">The sequence shown here is derived from an EMBL/GenBank/DDBJ whole genome shotgun (WGS) entry which is preliminary data.</text>
</comment>
<dbReference type="Pfam" id="PF00135">
    <property type="entry name" value="COesterase"/>
    <property type="match status" value="1"/>
</dbReference>
<dbReference type="InterPro" id="IPR002018">
    <property type="entry name" value="CarbesteraseB"/>
</dbReference>
<keyword evidence="3" id="KW-0732">Signal</keyword>
<dbReference type="Gene3D" id="3.40.50.1820">
    <property type="entry name" value="alpha/beta hydrolase"/>
    <property type="match status" value="1"/>
</dbReference>
<dbReference type="EMBL" id="PQXL01000157">
    <property type="protein sequence ID" value="THV50267.1"/>
    <property type="molecule type" value="Genomic_DNA"/>
</dbReference>
<name>A0A4S8QXY0_9HELO</name>
<dbReference type="SUPFAM" id="SSF53474">
    <property type="entry name" value="alpha/beta-Hydrolases"/>
    <property type="match status" value="1"/>
</dbReference>
<protein>
    <recommendedName>
        <fullName evidence="3">Carboxylic ester hydrolase</fullName>
        <ecNumber evidence="3">3.1.1.-</ecNumber>
    </recommendedName>
</protein>
<keyword evidence="6" id="KW-1185">Reference proteome</keyword>
<dbReference type="InterPro" id="IPR050309">
    <property type="entry name" value="Type-B_Carboxylest/Lipase"/>
</dbReference>
<dbReference type="PROSITE" id="PS00122">
    <property type="entry name" value="CARBOXYLESTERASE_B_1"/>
    <property type="match status" value="1"/>
</dbReference>
<dbReference type="GO" id="GO:0016787">
    <property type="term" value="F:hydrolase activity"/>
    <property type="evidence" value="ECO:0007669"/>
    <property type="project" value="UniProtKB-KW"/>
</dbReference>
<evidence type="ECO:0000313" key="6">
    <source>
        <dbReference type="Proteomes" id="UP000308671"/>
    </source>
</evidence>
<dbReference type="InterPro" id="IPR029058">
    <property type="entry name" value="AB_hydrolase_fold"/>
</dbReference>
<dbReference type="Proteomes" id="UP000308671">
    <property type="component" value="Unassembled WGS sequence"/>
</dbReference>
<dbReference type="AlphaFoldDB" id="A0A4S8QXY0"/>
<keyword evidence="2 3" id="KW-0378">Hydrolase</keyword>
<evidence type="ECO:0000256" key="3">
    <source>
        <dbReference type="RuleBase" id="RU361235"/>
    </source>
</evidence>
<evidence type="ECO:0000256" key="2">
    <source>
        <dbReference type="ARBA" id="ARBA00022801"/>
    </source>
</evidence>
<feature type="chain" id="PRO_5021044054" description="Carboxylic ester hydrolase" evidence="3">
    <location>
        <begin position="24"/>
        <end position="557"/>
    </location>
</feature>
<sequence length="557" mass="60379">MKLHITFAKSFAFASFLTEVVIAGNASTTLPVVDLGYEIYRANNFNTQGSYYNFSNIRYAAPAVGSLRFKSPQLPSTNRTAVNDGSVGRICPQASADTTQVTAELFNYLNTHNVTTSLGLASRTVAARDPRESEDCLFLDVLVPQAVFERNNSGSAVLISIYGKSSSLLQRSRLHDPEGMIHVTFNYRIGAFGFLAGPSFEKDGGTPNAGLLDQRMAIEWVRDNIHLFGGDPHRITITGESAGGGSVIHQVTAYGGLRGPVPFQRAIPQSSFWSPNSSPYEQEQLLQKYLQLLNVTSLSAARELPASLLIATNEALIHSSGANPFGPTIDGDFVPRDPRQVLFNGNYTPSVDILIGHNSQEGLFTVAPLIGQNDSVFPSVITKQFVGMAPSVLEFVLDTLYPPVYNGSLYADFVQRVALFVSDAFIACTTEYLANAYNNAIYGYVFDVAPGVHGQDIPYMNYLKSNSTSANASSSSTSSSLINEILNVNETIAFALQDYVTSFTINGVPTSSVDGLTEFPMYGSNSSVVNLNLASIIEIKAPTDNNRCKWWGTALYN</sequence>
<dbReference type="PANTHER" id="PTHR11559">
    <property type="entry name" value="CARBOXYLESTERASE"/>
    <property type="match status" value="1"/>
</dbReference>
<dbReference type="EC" id="3.1.1.-" evidence="3"/>
<organism evidence="5 6">
    <name type="scientific">Botrytis galanthina</name>
    <dbReference type="NCBI Taxonomy" id="278940"/>
    <lineage>
        <taxon>Eukaryota</taxon>
        <taxon>Fungi</taxon>
        <taxon>Dikarya</taxon>
        <taxon>Ascomycota</taxon>
        <taxon>Pezizomycotina</taxon>
        <taxon>Leotiomycetes</taxon>
        <taxon>Helotiales</taxon>
        <taxon>Sclerotiniaceae</taxon>
        <taxon>Botrytis</taxon>
    </lineage>
</organism>
<feature type="signal peptide" evidence="3">
    <location>
        <begin position="1"/>
        <end position="23"/>
    </location>
</feature>
<dbReference type="InterPro" id="IPR019819">
    <property type="entry name" value="Carboxylesterase_B_CS"/>
</dbReference>
<comment type="similarity">
    <text evidence="1 3">Belongs to the type-B carboxylesterase/lipase family.</text>
</comment>
<dbReference type="OrthoDB" id="408631at2759"/>
<accession>A0A4S8QXY0</accession>
<evidence type="ECO:0000313" key="5">
    <source>
        <dbReference type="EMBL" id="THV50267.1"/>
    </source>
</evidence>